<dbReference type="GO" id="GO:0016787">
    <property type="term" value="F:hydrolase activity"/>
    <property type="evidence" value="ECO:0007669"/>
    <property type="project" value="UniProtKB-UniRule"/>
</dbReference>
<protein>
    <submittedName>
        <fullName evidence="7">Helicase</fullName>
    </submittedName>
</protein>
<dbReference type="RefSeq" id="WP_053403795.1">
    <property type="nucleotide sequence ID" value="NZ_LILC01000037.1"/>
</dbReference>
<accession>A0A0M0KET3</accession>
<evidence type="ECO:0000313" key="7">
    <source>
        <dbReference type="EMBL" id="KOO37355.1"/>
    </source>
</evidence>
<evidence type="ECO:0000256" key="4">
    <source>
        <dbReference type="ARBA" id="ARBA00022840"/>
    </source>
</evidence>
<dbReference type="PATRIC" id="fig|284581.3.peg.3479"/>
<dbReference type="Proteomes" id="UP000037558">
    <property type="component" value="Unassembled WGS sequence"/>
</dbReference>
<evidence type="ECO:0000256" key="3">
    <source>
        <dbReference type="ARBA" id="ARBA00022806"/>
    </source>
</evidence>
<dbReference type="InterPro" id="IPR014016">
    <property type="entry name" value="UvrD-like_ATP-bd"/>
</dbReference>
<keyword evidence="8" id="KW-1185">Reference proteome</keyword>
<dbReference type="STRING" id="284581.AMD01_23095"/>
<dbReference type="InterPro" id="IPR027417">
    <property type="entry name" value="P-loop_NTPase"/>
</dbReference>
<keyword evidence="1 5" id="KW-0547">Nucleotide-binding</keyword>
<dbReference type="GO" id="GO:0005829">
    <property type="term" value="C:cytosol"/>
    <property type="evidence" value="ECO:0007669"/>
    <property type="project" value="TreeGrafter"/>
</dbReference>
<dbReference type="InterPro" id="IPR027785">
    <property type="entry name" value="UvrD-like_helicase_C"/>
</dbReference>
<dbReference type="GO" id="GO:0005524">
    <property type="term" value="F:ATP binding"/>
    <property type="evidence" value="ECO:0007669"/>
    <property type="project" value="UniProtKB-UniRule"/>
</dbReference>
<evidence type="ECO:0000259" key="6">
    <source>
        <dbReference type="PROSITE" id="PS51198"/>
    </source>
</evidence>
<dbReference type="AlphaFoldDB" id="A0A0M0KET3"/>
<evidence type="ECO:0000256" key="2">
    <source>
        <dbReference type="ARBA" id="ARBA00022801"/>
    </source>
</evidence>
<proteinExistence type="predicted"/>
<evidence type="ECO:0000256" key="1">
    <source>
        <dbReference type="ARBA" id="ARBA00022741"/>
    </source>
</evidence>
<dbReference type="Gene3D" id="1.10.10.160">
    <property type="match status" value="1"/>
</dbReference>
<dbReference type="OrthoDB" id="9787585at2"/>
<dbReference type="InterPro" id="IPR000212">
    <property type="entry name" value="DNA_helicase_UvrD/REP"/>
</dbReference>
<dbReference type="PROSITE" id="PS51198">
    <property type="entry name" value="UVRD_HELICASE_ATP_BIND"/>
    <property type="match status" value="1"/>
</dbReference>
<evidence type="ECO:0000313" key="8">
    <source>
        <dbReference type="Proteomes" id="UP000037558"/>
    </source>
</evidence>
<dbReference type="Pfam" id="PF00580">
    <property type="entry name" value="UvrD-helicase"/>
    <property type="match status" value="1"/>
</dbReference>
<evidence type="ECO:0000256" key="5">
    <source>
        <dbReference type="PROSITE-ProRule" id="PRU00560"/>
    </source>
</evidence>
<dbReference type="GO" id="GO:0003677">
    <property type="term" value="F:DNA binding"/>
    <property type="evidence" value="ECO:0007669"/>
    <property type="project" value="InterPro"/>
</dbReference>
<dbReference type="InterPro" id="IPR013986">
    <property type="entry name" value="DExx_box_DNA_helicase_dom_sf"/>
</dbReference>
<feature type="binding site" evidence="5">
    <location>
        <begin position="233"/>
        <end position="240"/>
    </location>
    <ligand>
        <name>ATP</name>
        <dbReference type="ChEBI" id="CHEBI:30616"/>
    </ligand>
</feature>
<dbReference type="Pfam" id="PF13538">
    <property type="entry name" value="UvrD_C_2"/>
    <property type="match status" value="1"/>
</dbReference>
<keyword evidence="2 5" id="KW-0378">Hydrolase</keyword>
<keyword evidence="4 5" id="KW-0067">ATP-binding</keyword>
<dbReference type="InterPro" id="IPR048228">
    <property type="entry name" value="HelD_bacillota"/>
</dbReference>
<feature type="domain" description="UvrD-like helicase ATP-binding" evidence="6">
    <location>
        <begin position="212"/>
        <end position="606"/>
    </location>
</feature>
<name>A0A0M0KET3_9BACI</name>
<gene>
    <name evidence="7" type="ORF">AMD01_23095</name>
</gene>
<organism evidence="7 8">
    <name type="scientific">Priestia koreensis</name>
    <dbReference type="NCBI Taxonomy" id="284581"/>
    <lineage>
        <taxon>Bacteria</taxon>
        <taxon>Bacillati</taxon>
        <taxon>Bacillota</taxon>
        <taxon>Bacilli</taxon>
        <taxon>Bacillales</taxon>
        <taxon>Bacillaceae</taxon>
        <taxon>Priestia</taxon>
    </lineage>
</organism>
<sequence>MRDVTNEMKLEMARIERIKSEISHKETQLLQGAGGVQEDILHLRKNFWEDVTVNTDEPDDLIETHASIKQQAEMLAERERSHGQATKQIKTLSKLKNSPYFGRIDFVEDSEEQVEDIYIGIASLMDRDDQEFLIYDWRAPISSLYYDYSPGYAEYETPTETIHGEMVLKRQYVIKEGKLKNMFDTGITIGDQMLQEVLSNQANQQMKSIVATIQKEQNEIIRNERSKTLIVQGVAGSGKTSAALQRIAYLLYRHRNSLQSSNIMLFSPNLMFNSYVATVLPELGEDNMQQDTFQKYMERKISRRIDVESPFEQMEYVLTEHQHSHYKQRIQNIDLKSSIAFKDIIDQFIENLSNAGLVFRHIKFRGELLLSAEEIEHHFYSLDRAISIPNRMELVAAWLKKKLRQFEKEQVTKDWVLEEVELSDKETYLRAYRKLQNEQRFEKDTFDDFEQEQALLARELVKKKFKPLYKQVQAMRFVNEFSVYRRLNQVLESIEGYKEVGELTQEYLNKGVLLYEDMTPYLYLQDRLKGKSIDPLIKHLFIDEAQDYNAFQMAYLQYLFPHAKMTLLGDFNQAVYAHSRHKTNLLEEFHEEDQARIELTQSYRSTRQIVEFTRSLIPNGEAIKPFNRSGLLPVVTEIDEKNSIYEHLKGKIMKLKKANHETIAIICKTEKECKEVMDLLGTDLKIKHITPKTQDFERGILVLPIYLAKGIEFDAVLIYNGSNKNYGSSFDRYLLYTACTRAMHELYVFSIGRKSKWIEAVPADSYIEE</sequence>
<reference evidence="8" key="1">
    <citation type="submission" date="2015-08" db="EMBL/GenBank/DDBJ databases">
        <title>Fjat-14210 dsm16467.</title>
        <authorList>
            <person name="Liu B."/>
            <person name="Wang J."/>
            <person name="Zhu Y."/>
            <person name="Liu G."/>
            <person name="Chen Q."/>
            <person name="Chen Z."/>
            <person name="Lan J."/>
            <person name="Che J."/>
            <person name="Ge C."/>
            <person name="Shi H."/>
            <person name="Pan Z."/>
            <person name="Liu X."/>
        </authorList>
    </citation>
    <scope>NUCLEOTIDE SEQUENCE [LARGE SCALE GENOMIC DNA]</scope>
    <source>
        <strain evidence="8">DSM 16467</strain>
    </source>
</reference>
<dbReference type="PANTHER" id="PTHR11070">
    <property type="entry name" value="UVRD / RECB / PCRA DNA HELICASE FAMILY MEMBER"/>
    <property type="match status" value="1"/>
</dbReference>
<dbReference type="NCBIfam" id="NF041464">
    <property type="entry name" value="HelD_BACSU"/>
    <property type="match status" value="1"/>
</dbReference>
<dbReference type="GO" id="GO:0000725">
    <property type="term" value="P:recombinational repair"/>
    <property type="evidence" value="ECO:0007669"/>
    <property type="project" value="TreeGrafter"/>
</dbReference>
<dbReference type="SUPFAM" id="SSF52540">
    <property type="entry name" value="P-loop containing nucleoside triphosphate hydrolases"/>
    <property type="match status" value="1"/>
</dbReference>
<dbReference type="Gene3D" id="3.40.50.300">
    <property type="entry name" value="P-loop containing nucleotide triphosphate hydrolases"/>
    <property type="match status" value="3"/>
</dbReference>
<dbReference type="EMBL" id="LILC01000037">
    <property type="protein sequence ID" value="KOO37355.1"/>
    <property type="molecule type" value="Genomic_DNA"/>
</dbReference>
<dbReference type="GO" id="GO:0043138">
    <property type="term" value="F:3'-5' DNA helicase activity"/>
    <property type="evidence" value="ECO:0007669"/>
    <property type="project" value="TreeGrafter"/>
</dbReference>
<comment type="caution">
    <text evidence="7">The sequence shown here is derived from an EMBL/GenBank/DDBJ whole genome shotgun (WGS) entry which is preliminary data.</text>
</comment>
<keyword evidence="3 5" id="KW-0347">Helicase</keyword>
<dbReference type="PANTHER" id="PTHR11070:SF17">
    <property type="entry name" value="DNA HELICASE IV"/>
    <property type="match status" value="1"/>
</dbReference>